<name>A0A5P8N8H9_9ASCO</name>
<dbReference type="PANTHER" id="PTHR43791">
    <property type="entry name" value="PERMEASE-RELATED"/>
    <property type="match status" value="1"/>
</dbReference>
<protein>
    <submittedName>
        <fullName evidence="10">MFS transporter</fullName>
    </submittedName>
</protein>
<feature type="transmembrane region" description="Helical" evidence="8">
    <location>
        <begin position="476"/>
        <end position="496"/>
    </location>
</feature>
<feature type="domain" description="Major facilitator superfamily (MFS) profile" evidence="9">
    <location>
        <begin position="87"/>
        <end position="533"/>
    </location>
</feature>
<dbReference type="GO" id="GO:0016020">
    <property type="term" value="C:membrane"/>
    <property type="evidence" value="ECO:0007669"/>
    <property type="project" value="UniProtKB-SubCell"/>
</dbReference>
<accession>A0A5P8N8H9</accession>
<feature type="transmembrane region" description="Helical" evidence="8">
    <location>
        <begin position="126"/>
        <end position="146"/>
    </location>
</feature>
<keyword evidence="4 8" id="KW-1133">Transmembrane helix</keyword>
<organism evidence="10">
    <name type="scientific">Cyberlindnera americana</name>
    <dbReference type="NCBI Taxonomy" id="36016"/>
    <lineage>
        <taxon>Eukaryota</taxon>
        <taxon>Fungi</taxon>
        <taxon>Dikarya</taxon>
        <taxon>Ascomycota</taxon>
        <taxon>Saccharomycotina</taxon>
        <taxon>Saccharomycetes</taxon>
        <taxon>Phaffomycetales</taxon>
        <taxon>Phaffomycetaceae</taxon>
        <taxon>Cyberlindnera</taxon>
    </lineage>
</organism>
<feature type="transmembrane region" description="Helical" evidence="8">
    <location>
        <begin position="384"/>
        <end position="404"/>
    </location>
</feature>
<evidence type="ECO:0000256" key="5">
    <source>
        <dbReference type="ARBA" id="ARBA00023136"/>
    </source>
</evidence>
<sequence>MLSAEEEKRAQQPLDAVSVGSIEEVGTSEEPKVNFSDIQVDKETKKKLFWSWANPRRSREKRSFFVWYPANSTRWEKKIIFKLDCFVLSFVCLSFFIKYLDASNVSNAYVSGMQEAYNMEDNDYNWLGNCFDINYCFWGLFGPLLMTKFRPNYVFPVFEVGWSVACILVIATKSYGTLMVVRGIQGALEGIAYPSIFYILGSLYSSEILVSRSAVFIMSGCVGPLVGGLLQARVVELDGKAGLATWKWPFVIDFCMSIPVAVFGFFVLPQDPQRRQPNFYLSVEEIDYIRSQTQVVKNVETTNKLSFSLVKRALCSWQFYIFALAYTMEQMVEYAGGFWSIVLEDQGYNVYDRNNIPSIQAGVKAVTSLVIGFICDWRGRYCEAWAVLMLLWLSGLIILVIWDVSRSAEFYAYSIIGVCAPMSVIIVSWCNEMTKEDAQVRAFTLGSLNFVSEIALAPLATTLWNTDNGPQFFSGMRVSLGIAVGLFFYNFLIVWFSRYQQRLRDHIEDVVDQQKEVLKSEVSVDSEKAPLDA</sequence>
<evidence type="ECO:0000259" key="9">
    <source>
        <dbReference type="PROSITE" id="PS50850"/>
    </source>
</evidence>
<feature type="transmembrane region" description="Helical" evidence="8">
    <location>
        <begin position="442"/>
        <end position="464"/>
    </location>
</feature>
<dbReference type="Pfam" id="PF07690">
    <property type="entry name" value="MFS_1"/>
    <property type="match status" value="1"/>
</dbReference>
<dbReference type="Gene3D" id="1.20.1250.20">
    <property type="entry name" value="MFS general substrate transporter like domains"/>
    <property type="match status" value="2"/>
</dbReference>
<feature type="region of interest" description="Disordered" evidence="7">
    <location>
        <begin position="1"/>
        <end position="27"/>
    </location>
</feature>
<dbReference type="InterPro" id="IPR011701">
    <property type="entry name" value="MFS"/>
</dbReference>
<feature type="compositionally biased region" description="Basic and acidic residues" evidence="7">
    <location>
        <begin position="1"/>
        <end position="10"/>
    </location>
</feature>
<evidence type="ECO:0000256" key="7">
    <source>
        <dbReference type="SAM" id="MobiDB-lite"/>
    </source>
</evidence>
<evidence type="ECO:0000256" key="3">
    <source>
        <dbReference type="ARBA" id="ARBA00022692"/>
    </source>
</evidence>
<feature type="transmembrane region" description="Helical" evidence="8">
    <location>
        <begin position="183"/>
        <end position="201"/>
    </location>
</feature>
<evidence type="ECO:0000256" key="1">
    <source>
        <dbReference type="ARBA" id="ARBA00004141"/>
    </source>
</evidence>
<dbReference type="FunFam" id="1.20.1250.20:FF:000065">
    <property type="entry name" value="Putative MFS pantothenate transporter"/>
    <property type="match status" value="1"/>
</dbReference>
<comment type="subcellular location">
    <subcellularLocation>
        <location evidence="1">Membrane</location>
        <topology evidence="1">Multi-pass membrane protein</topology>
    </subcellularLocation>
</comment>
<dbReference type="InterPro" id="IPR036259">
    <property type="entry name" value="MFS_trans_sf"/>
</dbReference>
<dbReference type="PANTHER" id="PTHR43791:SF39">
    <property type="entry name" value="TRANSPORTER LIZ1_SEO1, PUTATIVE (AFU_ORTHOLOGUE AFUA_3G00980)-RELATED"/>
    <property type="match status" value="1"/>
</dbReference>
<keyword evidence="5 8" id="KW-0472">Membrane</keyword>
<dbReference type="SUPFAM" id="SSF103473">
    <property type="entry name" value="MFS general substrate transporter"/>
    <property type="match status" value="1"/>
</dbReference>
<evidence type="ECO:0000256" key="8">
    <source>
        <dbReference type="SAM" id="Phobius"/>
    </source>
</evidence>
<dbReference type="EMBL" id="MK890610">
    <property type="protein sequence ID" value="QFR37115.1"/>
    <property type="molecule type" value="Genomic_DNA"/>
</dbReference>
<dbReference type="AlphaFoldDB" id="A0A5P8N8H9"/>
<proteinExistence type="inferred from homology"/>
<dbReference type="InterPro" id="IPR020846">
    <property type="entry name" value="MFS_dom"/>
</dbReference>
<keyword evidence="3 8" id="KW-0812">Transmembrane</keyword>
<dbReference type="PROSITE" id="PS50850">
    <property type="entry name" value="MFS"/>
    <property type="match status" value="1"/>
</dbReference>
<feature type="transmembrane region" description="Helical" evidence="8">
    <location>
        <begin position="410"/>
        <end position="430"/>
    </location>
</feature>
<feature type="transmembrane region" description="Helical" evidence="8">
    <location>
        <begin position="246"/>
        <end position="268"/>
    </location>
</feature>
<evidence type="ECO:0000256" key="2">
    <source>
        <dbReference type="ARBA" id="ARBA00022448"/>
    </source>
</evidence>
<feature type="transmembrane region" description="Helical" evidence="8">
    <location>
        <begin position="213"/>
        <end position="234"/>
    </location>
</feature>
<evidence type="ECO:0000256" key="6">
    <source>
        <dbReference type="ARBA" id="ARBA00037968"/>
    </source>
</evidence>
<evidence type="ECO:0000256" key="4">
    <source>
        <dbReference type="ARBA" id="ARBA00022989"/>
    </source>
</evidence>
<gene>
    <name evidence="10" type="ORF">g2920</name>
</gene>
<feature type="transmembrane region" description="Helical" evidence="8">
    <location>
        <begin position="79"/>
        <end position="97"/>
    </location>
</feature>
<dbReference type="GO" id="GO:0022857">
    <property type="term" value="F:transmembrane transporter activity"/>
    <property type="evidence" value="ECO:0007669"/>
    <property type="project" value="InterPro"/>
</dbReference>
<comment type="similarity">
    <text evidence="6">Belongs to the major facilitator superfamily. Allantoate permease family.</text>
</comment>
<feature type="transmembrane region" description="Helical" evidence="8">
    <location>
        <begin position="153"/>
        <end position="171"/>
    </location>
</feature>
<evidence type="ECO:0000313" key="10">
    <source>
        <dbReference type="EMBL" id="QFR37115.1"/>
    </source>
</evidence>
<keyword evidence="2" id="KW-0813">Transport</keyword>
<reference evidence="10" key="1">
    <citation type="journal article" date="2019" name="Front. Microbiol.">
        <title>An Overview of Genes From Cyberlindnera americana, a Symbiont Yeast Isolated From the Gut of the Bark Beetle Dendroctonus rhizophagus (Curculionidae: Scolytinae), Involved in the Detoxification Process Using Genome and Transcriptome Data.</title>
        <authorList>
            <person name="Soto-Robles L.V."/>
            <person name="Torres-Banda V."/>
            <person name="Rivera-Orduna F.N."/>
            <person name="Curiel-Quesada E."/>
            <person name="Hidalgo-Lara M.E."/>
            <person name="Zuniga G."/>
        </authorList>
    </citation>
    <scope>NUCLEOTIDE SEQUENCE</scope>
    <source>
        <strain evidence="10">ChDrAdgY46</strain>
    </source>
</reference>